<comment type="caution">
    <text evidence="5">The sequence shown here is derived from an EMBL/GenBank/DDBJ whole genome shotgun (WGS) entry which is preliminary data.</text>
</comment>
<keyword evidence="2" id="KW-0238">DNA-binding</keyword>
<sequence>MSFIGYLEHTGDTVLTTRAALAWATDTPRSTDEVHRSRRLMVVRIFARHLKTLEPATEIPPDDALPHHHRRITPHLFTPAELDRLLKATTALSPAFRARTWHTFIGLLAVSGLRTSEACGLDRTDVDLAGGLLTVRETKFGKSRQVPVHASTVTALRRYARERDLQRPAPSTAAFLVSTRGTRLDSRNLPHTFVQLLSAADITAGESHRRPRLHDLRHTFATTTLLQWYRDGADVQAKLPLLTTYLGHADPKSTYWYLSGSPELLSLAAARLEHTFGGRP</sequence>
<dbReference type="Gene3D" id="1.10.443.10">
    <property type="entry name" value="Intergrase catalytic core"/>
    <property type="match status" value="1"/>
</dbReference>
<feature type="domain" description="Tyr recombinase" evidence="4">
    <location>
        <begin position="72"/>
        <end position="270"/>
    </location>
</feature>
<gene>
    <name evidence="5" type="ORF">SMALB_8953</name>
</gene>
<dbReference type="GO" id="GO:0015074">
    <property type="term" value="P:DNA integration"/>
    <property type="evidence" value="ECO:0007669"/>
    <property type="project" value="InterPro"/>
</dbReference>
<dbReference type="PANTHER" id="PTHR30349">
    <property type="entry name" value="PHAGE INTEGRASE-RELATED"/>
    <property type="match status" value="1"/>
</dbReference>
<dbReference type="SUPFAM" id="SSF56349">
    <property type="entry name" value="DNA breaking-rejoining enzymes"/>
    <property type="match status" value="1"/>
</dbReference>
<evidence type="ECO:0000313" key="6">
    <source>
        <dbReference type="Proteomes" id="UP000536624"/>
    </source>
</evidence>
<comment type="similarity">
    <text evidence="1">Belongs to the 'phage' integrase family.</text>
</comment>
<evidence type="ECO:0000259" key="4">
    <source>
        <dbReference type="PROSITE" id="PS51898"/>
    </source>
</evidence>
<dbReference type="InterPro" id="IPR011010">
    <property type="entry name" value="DNA_brk_join_enz"/>
</dbReference>
<proteinExistence type="inferred from homology"/>
<dbReference type="InterPro" id="IPR002104">
    <property type="entry name" value="Integrase_catalytic"/>
</dbReference>
<dbReference type="GO" id="GO:0006310">
    <property type="term" value="P:DNA recombination"/>
    <property type="evidence" value="ECO:0007669"/>
    <property type="project" value="UniProtKB-KW"/>
</dbReference>
<evidence type="ECO:0000256" key="3">
    <source>
        <dbReference type="ARBA" id="ARBA00023172"/>
    </source>
</evidence>
<accession>A0A7X5XCM2</accession>
<reference evidence="5 6" key="1">
    <citation type="submission" date="2020-02" db="EMBL/GenBank/DDBJ databases">
        <title>Streptomyces malaysiensis DSM14702 (JHCC583434, PFL_A843) Genome sequencing and assembly.</title>
        <authorList>
            <person name="Samborskyy M."/>
        </authorList>
    </citation>
    <scope>NUCLEOTIDE SEQUENCE [LARGE SCALE GENOMIC DNA]</scope>
    <source>
        <strain evidence="5 6">DSM 14702</strain>
    </source>
</reference>
<dbReference type="PANTHER" id="PTHR30349:SF41">
    <property type="entry name" value="INTEGRASE_RECOMBINASE PROTEIN MJ0367-RELATED"/>
    <property type="match status" value="1"/>
</dbReference>
<evidence type="ECO:0000313" key="5">
    <source>
        <dbReference type="EMBL" id="NIY70771.1"/>
    </source>
</evidence>
<evidence type="ECO:0000256" key="1">
    <source>
        <dbReference type="ARBA" id="ARBA00008857"/>
    </source>
</evidence>
<evidence type="ECO:0000256" key="2">
    <source>
        <dbReference type="ARBA" id="ARBA00023125"/>
    </source>
</evidence>
<keyword evidence="3" id="KW-0233">DNA recombination</keyword>
<organism evidence="5 6">
    <name type="scientific">Streptomyces malaysiensis</name>
    <dbReference type="NCBI Taxonomy" id="92644"/>
    <lineage>
        <taxon>Bacteria</taxon>
        <taxon>Bacillati</taxon>
        <taxon>Actinomycetota</taxon>
        <taxon>Actinomycetes</taxon>
        <taxon>Kitasatosporales</taxon>
        <taxon>Streptomycetaceae</taxon>
        <taxon>Streptomyces</taxon>
        <taxon>Streptomyces violaceusniger group</taxon>
    </lineage>
</organism>
<name>A0A7X5XCM2_STRMQ</name>
<dbReference type="Proteomes" id="UP000536624">
    <property type="component" value="Unassembled WGS sequence"/>
</dbReference>
<dbReference type="AlphaFoldDB" id="A0A7X5XCM2"/>
<protein>
    <submittedName>
        <fullName evidence="5">Putative integrase/recombinase y4rB</fullName>
    </submittedName>
</protein>
<dbReference type="InterPro" id="IPR050090">
    <property type="entry name" value="Tyrosine_recombinase_XerCD"/>
</dbReference>
<dbReference type="Pfam" id="PF00589">
    <property type="entry name" value="Phage_integrase"/>
    <property type="match status" value="1"/>
</dbReference>
<dbReference type="EMBL" id="JAALLH010000003">
    <property type="protein sequence ID" value="NIY70771.1"/>
    <property type="molecule type" value="Genomic_DNA"/>
</dbReference>
<dbReference type="InterPro" id="IPR013762">
    <property type="entry name" value="Integrase-like_cat_sf"/>
</dbReference>
<dbReference type="GO" id="GO:0003677">
    <property type="term" value="F:DNA binding"/>
    <property type="evidence" value="ECO:0007669"/>
    <property type="project" value="UniProtKB-KW"/>
</dbReference>
<dbReference type="PROSITE" id="PS51898">
    <property type="entry name" value="TYR_RECOMBINASE"/>
    <property type="match status" value="1"/>
</dbReference>